<reference evidence="1 2" key="1">
    <citation type="submission" date="2018-10" db="EMBL/GenBank/DDBJ databases">
        <title>Streptococcus hillyeri sp. nov., isolated from equine tracheal sample.</title>
        <authorList>
            <person name="Macfadyen A.C."/>
            <person name="Waller A."/>
            <person name="Paterson G.K."/>
        </authorList>
    </citation>
    <scope>NUCLEOTIDE SEQUENCE [LARGE SCALE GENOMIC DNA]</scope>
    <source>
        <strain evidence="1 2">28462</strain>
    </source>
</reference>
<dbReference type="AlphaFoldDB" id="A0A3L9DLR9"/>
<name>A0A3L9DLR9_9STRE</name>
<sequence>MANIAEKVVRVEPDVYEFVVDFANENDLKISEAASILLRFCKEKDFEVVQRECTIIEKRPFAEEVNHGRNQMD</sequence>
<dbReference type="Proteomes" id="UP000279194">
    <property type="component" value="Unassembled WGS sequence"/>
</dbReference>
<protein>
    <submittedName>
        <fullName evidence="1">Uncharacterized protein</fullName>
    </submittedName>
</protein>
<accession>A0A3L9DLR9</accession>
<dbReference type="EMBL" id="RCVM01000017">
    <property type="protein sequence ID" value="RLY02201.1"/>
    <property type="molecule type" value="Genomic_DNA"/>
</dbReference>
<keyword evidence="2" id="KW-1185">Reference proteome</keyword>
<evidence type="ECO:0000313" key="1">
    <source>
        <dbReference type="EMBL" id="RLY02201.1"/>
    </source>
</evidence>
<organism evidence="1 2">
    <name type="scientific">Streptococcus hillyeri</name>
    <dbReference type="NCBI Taxonomy" id="2282420"/>
    <lineage>
        <taxon>Bacteria</taxon>
        <taxon>Bacillati</taxon>
        <taxon>Bacillota</taxon>
        <taxon>Bacilli</taxon>
        <taxon>Lactobacillales</taxon>
        <taxon>Streptococcaceae</taxon>
        <taxon>Streptococcus</taxon>
    </lineage>
</organism>
<gene>
    <name evidence="1" type="ORF">EAF07_08090</name>
</gene>
<comment type="caution">
    <text evidence="1">The sequence shown here is derived from an EMBL/GenBank/DDBJ whole genome shotgun (WGS) entry which is preliminary data.</text>
</comment>
<proteinExistence type="predicted"/>
<dbReference type="OrthoDB" id="2228551at2"/>
<evidence type="ECO:0000313" key="2">
    <source>
        <dbReference type="Proteomes" id="UP000279194"/>
    </source>
</evidence>
<dbReference type="RefSeq" id="WP_121836059.1">
    <property type="nucleotide sequence ID" value="NZ_RCVM01000017.1"/>
</dbReference>